<sequence length="288" mass="31511">MCTFRILSSAQVVPSLSRPCLSWAVPPSLLVQTSASWSPQAPSSSPSAKATWQKDATRDTGKPSSRTRKLPKEHPSPEEMKKRSRRERNRMAAARCRNRRRELTDKLQKEADDLERQKAQLQEDVAELEREKSRLELVLDVHRPVCKVRKSTSKLSAPADVRSCSADENPRGPSSGAGDDPSEKPNRNIRTAPPVGTSTAACFTPKSESLHAVLCVSTPSLTPLSFDSVFSYPCSAIHLKATEPPRHPSPRASIDVSPLRCGVAYRHGSTSGDQCSDHSLNSPTLLAL</sequence>
<dbReference type="Gene3D" id="1.20.5.170">
    <property type="match status" value="1"/>
</dbReference>
<proteinExistence type="predicted"/>
<organism evidence="6 7">
    <name type="scientific">Scleropages formosus</name>
    <name type="common">Asian bonytongue</name>
    <name type="synonym">Osteoglossum formosum</name>
    <dbReference type="NCBI Taxonomy" id="113540"/>
    <lineage>
        <taxon>Eukaryota</taxon>
        <taxon>Metazoa</taxon>
        <taxon>Chordata</taxon>
        <taxon>Craniata</taxon>
        <taxon>Vertebrata</taxon>
        <taxon>Euteleostomi</taxon>
        <taxon>Actinopterygii</taxon>
        <taxon>Neopterygii</taxon>
        <taxon>Teleostei</taxon>
        <taxon>Osteoglossocephala</taxon>
        <taxon>Osteoglossomorpha</taxon>
        <taxon>Osteoglossiformes</taxon>
        <taxon>Osteoglossidae</taxon>
        <taxon>Scleropages</taxon>
    </lineage>
</organism>
<feature type="region of interest" description="Disordered" evidence="4">
    <location>
        <begin position="150"/>
        <end position="196"/>
    </location>
</feature>
<name>A0A0P7UHP8_SCLFO</name>
<feature type="compositionally biased region" description="Low complexity" evidence="4">
    <location>
        <begin position="36"/>
        <end position="48"/>
    </location>
</feature>
<dbReference type="GO" id="GO:0005634">
    <property type="term" value="C:nucleus"/>
    <property type="evidence" value="ECO:0007669"/>
    <property type="project" value="TreeGrafter"/>
</dbReference>
<evidence type="ECO:0000313" key="7">
    <source>
        <dbReference type="Proteomes" id="UP000034805"/>
    </source>
</evidence>
<evidence type="ECO:0000256" key="2">
    <source>
        <dbReference type="ARBA" id="ARBA00023125"/>
    </source>
</evidence>
<dbReference type="Pfam" id="PF07716">
    <property type="entry name" value="bZIP_2"/>
    <property type="match status" value="1"/>
</dbReference>
<comment type="caution">
    <text evidence="6">The sequence shown here is derived from an EMBL/GenBank/DDBJ whole genome shotgun (WGS) entry which is preliminary data.</text>
</comment>
<dbReference type="Proteomes" id="UP000034805">
    <property type="component" value="Unassembled WGS sequence"/>
</dbReference>
<dbReference type="PROSITE" id="PS00036">
    <property type="entry name" value="BZIP_BASIC"/>
    <property type="match status" value="1"/>
</dbReference>
<evidence type="ECO:0000256" key="4">
    <source>
        <dbReference type="SAM" id="MobiDB-lite"/>
    </source>
</evidence>
<feature type="domain" description="BZIP" evidence="5">
    <location>
        <begin position="79"/>
        <end position="142"/>
    </location>
</feature>
<dbReference type="InterPro" id="IPR000837">
    <property type="entry name" value="AP-1"/>
</dbReference>
<gene>
    <name evidence="6" type="ORF">Z043_123409</name>
</gene>
<dbReference type="AlphaFoldDB" id="A0A0P7UHP8"/>
<evidence type="ECO:0000256" key="3">
    <source>
        <dbReference type="ARBA" id="ARBA00023163"/>
    </source>
</evidence>
<evidence type="ECO:0000259" key="5">
    <source>
        <dbReference type="PROSITE" id="PS50217"/>
    </source>
</evidence>
<dbReference type="PANTHER" id="PTHR23351">
    <property type="entry name" value="FOS TRANSCRIPTION FACTOR-RELATED"/>
    <property type="match status" value="1"/>
</dbReference>
<keyword evidence="3" id="KW-0804">Transcription</keyword>
<dbReference type="GO" id="GO:0000978">
    <property type="term" value="F:RNA polymerase II cis-regulatory region sequence-specific DNA binding"/>
    <property type="evidence" value="ECO:0007669"/>
    <property type="project" value="TreeGrafter"/>
</dbReference>
<reference evidence="6 7" key="1">
    <citation type="submission" date="2015-08" db="EMBL/GenBank/DDBJ databases">
        <title>The genome of the Asian arowana (Scleropages formosus).</title>
        <authorList>
            <person name="Tan M.H."/>
            <person name="Gan H.M."/>
            <person name="Croft L.J."/>
            <person name="Austin C.M."/>
        </authorList>
    </citation>
    <scope>NUCLEOTIDE SEQUENCE [LARGE SCALE GENOMIC DNA]</scope>
    <source>
        <strain evidence="6">Aro1</strain>
    </source>
</reference>
<dbReference type="InterPro" id="IPR046347">
    <property type="entry name" value="bZIP_sf"/>
</dbReference>
<dbReference type="EMBL" id="JARO02013340">
    <property type="protein sequence ID" value="KPP58735.1"/>
    <property type="molecule type" value="Genomic_DNA"/>
</dbReference>
<feature type="compositionally biased region" description="Basic and acidic residues" evidence="4">
    <location>
        <begin position="101"/>
        <end position="110"/>
    </location>
</feature>
<accession>A0A0P7UHP8</accession>
<dbReference type="InterPro" id="IPR004827">
    <property type="entry name" value="bZIP"/>
</dbReference>
<dbReference type="SUPFAM" id="SSF57959">
    <property type="entry name" value="Leucine zipper domain"/>
    <property type="match status" value="1"/>
</dbReference>
<dbReference type="PANTHER" id="PTHR23351:SF24">
    <property type="entry name" value="ACTIVATING TRANSCRIPTION FACTOR 3-RELATED"/>
    <property type="match status" value="1"/>
</dbReference>
<dbReference type="GO" id="GO:0000981">
    <property type="term" value="F:DNA-binding transcription factor activity, RNA polymerase II-specific"/>
    <property type="evidence" value="ECO:0007669"/>
    <property type="project" value="TreeGrafter"/>
</dbReference>
<dbReference type="PROSITE" id="PS50217">
    <property type="entry name" value="BZIP"/>
    <property type="match status" value="1"/>
</dbReference>
<evidence type="ECO:0000256" key="1">
    <source>
        <dbReference type="ARBA" id="ARBA00023015"/>
    </source>
</evidence>
<evidence type="ECO:0000313" key="6">
    <source>
        <dbReference type="EMBL" id="KPP58735.1"/>
    </source>
</evidence>
<dbReference type="PRINTS" id="PR00042">
    <property type="entry name" value="LEUZIPPRFOS"/>
</dbReference>
<protein>
    <submittedName>
        <fullName evidence="6">Fos-related antigen 2-like</fullName>
    </submittedName>
</protein>
<feature type="compositionally biased region" description="Basic and acidic residues" evidence="4">
    <location>
        <begin position="70"/>
        <end position="81"/>
    </location>
</feature>
<dbReference type="SMART" id="SM00338">
    <property type="entry name" value="BRLZ"/>
    <property type="match status" value="1"/>
</dbReference>
<feature type="region of interest" description="Disordered" evidence="4">
    <location>
        <begin position="268"/>
        <end position="288"/>
    </location>
</feature>
<dbReference type="STRING" id="113540.ENSSFOP00015028503"/>
<feature type="region of interest" description="Disordered" evidence="4">
    <location>
        <begin position="36"/>
        <end position="110"/>
    </location>
</feature>
<keyword evidence="1" id="KW-0805">Transcription regulation</keyword>
<keyword evidence="2" id="KW-0238">DNA-binding</keyword>